<organism evidence="1 2">
    <name type="scientific">Streblomastix strix</name>
    <dbReference type="NCBI Taxonomy" id="222440"/>
    <lineage>
        <taxon>Eukaryota</taxon>
        <taxon>Metamonada</taxon>
        <taxon>Preaxostyla</taxon>
        <taxon>Oxymonadida</taxon>
        <taxon>Streblomastigidae</taxon>
        <taxon>Streblomastix</taxon>
    </lineage>
</organism>
<evidence type="ECO:0000313" key="1">
    <source>
        <dbReference type="EMBL" id="KAA6387081.1"/>
    </source>
</evidence>
<evidence type="ECO:0000313" key="2">
    <source>
        <dbReference type="Proteomes" id="UP000324800"/>
    </source>
</evidence>
<dbReference type="Proteomes" id="UP000324800">
    <property type="component" value="Unassembled WGS sequence"/>
</dbReference>
<proteinExistence type="predicted"/>
<protein>
    <submittedName>
        <fullName evidence="1">Uncharacterized protein</fullName>
    </submittedName>
</protein>
<dbReference type="EMBL" id="SNRW01004525">
    <property type="protein sequence ID" value="KAA6387081.1"/>
    <property type="molecule type" value="Genomic_DNA"/>
</dbReference>
<dbReference type="AlphaFoldDB" id="A0A5J4VWS3"/>
<reference evidence="1 2" key="1">
    <citation type="submission" date="2019-03" db="EMBL/GenBank/DDBJ databases">
        <title>Single cell metagenomics reveals metabolic interactions within the superorganism composed of flagellate Streblomastix strix and complex community of Bacteroidetes bacteria on its surface.</title>
        <authorList>
            <person name="Treitli S.C."/>
            <person name="Kolisko M."/>
            <person name="Husnik F."/>
            <person name="Keeling P."/>
            <person name="Hampl V."/>
        </authorList>
    </citation>
    <scope>NUCLEOTIDE SEQUENCE [LARGE SCALE GENOMIC DNA]</scope>
    <source>
        <strain evidence="1">ST1C</strain>
    </source>
</reference>
<comment type="caution">
    <text evidence="1">The sequence shown here is derived from an EMBL/GenBank/DDBJ whole genome shotgun (WGS) entry which is preliminary data.</text>
</comment>
<accession>A0A5J4VWS3</accession>
<name>A0A5J4VWS3_9EUKA</name>
<gene>
    <name evidence="1" type="ORF">EZS28_017391</name>
</gene>
<sequence length="78" mass="9135">MEKEIINKDYDQVILELVIEGVLILIDDTDDYDYYSFSDVEGDNEKDSEEGDIEWLLDGDVECDIIVLYDDDEDELFD</sequence>